<comment type="caution">
    <text evidence="7">The sequence shown here is derived from an EMBL/GenBank/DDBJ whole genome shotgun (WGS) entry which is preliminary data.</text>
</comment>
<feature type="transmembrane region" description="Helical" evidence="6">
    <location>
        <begin position="366"/>
        <end position="387"/>
    </location>
</feature>
<keyword evidence="8" id="KW-1185">Reference proteome</keyword>
<feature type="transmembrane region" description="Helical" evidence="6">
    <location>
        <begin position="44"/>
        <end position="63"/>
    </location>
</feature>
<evidence type="ECO:0000313" key="8">
    <source>
        <dbReference type="Proteomes" id="UP000654345"/>
    </source>
</evidence>
<evidence type="ECO:0000256" key="6">
    <source>
        <dbReference type="SAM" id="Phobius"/>
    </source>
</evidence>
<feature type="transmembrane region" description="Helical" evidence="6">
    <location>
        <begin position="337"/>
        <end position="360"/>
    </location>
</feature>
<evidence type="ECO:0000256" key="2">
    <source>
        <dbReference type="ARBA" id="ARBA00022475"/>
    </source>
</evidence>
<dbReference type="PANTHER" id="PTHR23513">
    <property type="entry name" value="INTEGRAL MEMBRANE EFFLUX PROTEIN-RELATED"/>
    <property type="match status" value="1"/>
</dbReference>
<evidence type="ECO:0000256" key="1">
    <source>
        <dbReference type="ARBA" id="ARBA00004651"/>
    </source>
</evidence>
<keyword evidence="4 6" id="KW-1133">Transmembrane helix</keyword>
<dbReference type="CDD" id="cd06173">
    <property type="entry name" value="MFS_MefA_like"/>
    <property type="match status" value="1"/>
</dbReference>
<dbReference type="PANTHER" id="PTHR23513:SF11">
    <property type="entry name" value="STAPHYLOFERRIN A TRANSPORTER"/>
    <property type="match status" value="1"/>
</dbReference>
<feature type="transmembrane region" description="Helical" evidence="6">
    <location>
        <begin position="303"/>
        <end position="325"/>
    </location>
</feature>
<keyword evidence="3 6" id="KW-0812">Transmembrane</keyword>
<feature type="transmembrane region" description="Helical" evidence="6">
    <location>
        <begin position="279"/>
        <end position="297"/>
    </location>
</feature>
<keyword evidence="2" id="KW-1003">Cell membrane</keyword>
<feature type="transmembrane region" description="Helical" evidence="6">
    <location>
        <begin position="75"/>
        <end position="94"/>
    </location>
</feature>
<evidence type="ECO:0000256" key="5">
    <source>
        <dbReference type="ARBA" id="ARBA00023136"/>
    </source>
</evidence>
<dbReference type="SUPFAM" id="SSF103473">
    <property type="entry name" value="MFS general substrate transporter"/>
    <property type="match status" value="1"/>
</dbReference>
<reference evidence="7 8" key="1">
    <citation type="journal article" date="2021" name="Int. J. Syst. Evol. Microbiol.">
        <title>Reticulibacter mediterranei gen. nov., sp. nov., within the new family Reticulibacteraceae fam. nov., and Ktedonospora formicarum gen. nov., sp. nov., Ktedonobacter robiniae sp. nov., Dictyobacter formicarum sp. nov. and Dictyobacter arantiisoli sp. nov., belonging to the class Ktedonobacteria.</title>
        <authorList>
            <person name="Yabe S."/>
            <person name="Zheng Y."/>
            <person name="Wang C.M."/>
            <person name="Sakai Y."/>
            <person name="Abe K."/>
            <person name="Yokota A."/>
            <person name="Donadio S."/>
            <person name="Cavaletti L."/>
            <person name="Monciardini P."/>
        </authorList>
    </citation>
    <scope>NUCLEOTIDE SEQUENCE [LARGE SCALE GENOMIC DNA]</scope>
    <source>
        <strain evidence="7 8">SOSP1-30</strain>
    </source>
</reference>
<dbReference type="RefSeq" id="WP_201373625.1">
    <property type="nucleotide sequence ID" value="NZ_BNJG01000002.1"/>
</dbReference>
<dbReference type="Pfam" id="PF07690">
    <property type="entry name" value="MFS_1"/>
    <property type="match status" value="1"/>
</dbReference>
<dbReference type="EMBL" id="BNJG01000002">
    <property type="protein sequence ID" value="GHO57204.1"/>
    <property type="molecule type" value="Genomic_DNA"/>
</dbReference>
<dbReference type="Gene3D" id="1.20.1250.20">
    <property type="entry name" value="MFS general substrate transporter like domains"/>
    <property type="match status" value="1"/>
</dbReference>
<dbReference type="InterPro" id="IPR036259">
    <property type="entry name" value="MFS_trans_sf"/>
</dbReference>
<keyword evidence="5 6" id="KW-0472">Membrane</keyword>
<comment type="subcellular location">
    <subcellularLocation>
        <location evidence="1">Cell membrane</location>
        <topology evidence="1">Multi-pass membrane protein</topology>
    </subcellularLocation>
</comment>
<gene>
    <name evidence="7" type="ORF">KSB_56790</name>
</gene>
<sequence length="393" mass="41694">MNVPLSLRIPAFRWFAVWQLVSQVGEAAQMVAINMVAFGGNHKGALAASVLLGFAPQALAGHWGGPIVDKFPRRVLMIGCLGVLTLLALGLSVLQSQHELALWALDSLQVLVGSTKGLYLVAEDALVQEIVPKKALSSAQALNSALVNSGLMLGGWLSTLVDLSQLFVINAGSYLAIMLFLLRVKAGREVQLRRGMPASMREAREYLARAENAQARWALRLCGIVTLFFANGLVTKPLVGADLFGGGNAYGLLTAANGIGVLIVMAFQALWPTPATVHWLFIWSAQQCLFLIGYVAAPSLPMSMAFLATACLGGGGLTNISKVMVVKGAPSDIWGRLYGIVQMVYLGSLLCSNLVAMGVAALWGTYAMGVGIYGVGGILVGVLWVFYTSRSPK</sequence>
<feature type="transmembrane region" description="Helical" evidence="6">
    <location>
        <begin position="247"/>
        <end position="267"/>
    </location>
</feature>
<feature type="transmembrane region" description="Helical" evidence="6">
    <location>
        <begin position="167"/>
        <end position="184"/>
    </location>
</feature>
<dbReference type="Proteomes" id="UP000654345">
    <property type="component" value="Unassembled WGS sequence"/>
</dbReference>
<feature type="transmembrane region" description="Helical" evidence="6">
    <location>
        <begin position="217"/>
        <end position="235"/>
    </location>
</feature>
<proteinExistence type="predicted"/>
<dbReference type="InterPro" id="IPR011701">
    <property type="entry name" value="MFS"/>
</dbReference>
<evidence type="ECO:0000256" key="4">
    <source>
        <dbReference type="ARBA" id="ARBA00022989"/>
    </source>
</evidence>
<organism evidence="7 8">
    <name type="scientific">Ktedonobacter robiniae</name>
    <dbReference type="NCBI Taxonomy" id="2778365"/>
    <lineage>
        <taxon>Bacteria</taxon>
        <taxon>Bacillati</taxon>
        <taxon>Chloroflexota</taxon>
        <taxon>Ktedonobacteria</taxon>
        <taxon>Ktedonobacterales</taxon>
        <taxon>Ktedonobacteraceae</taxon>
        <taxon>Ktedonobacter</taxon>
    </lineage>
</organism>
<accession>A0ABQ3UX09</accession>
<name>A0ABQ3UX09_9CHLR</name>
<evidence type="ECO:0008006" key="9">
    <source>
        <dbReference type="Google" id="ProtNLM"/>
    </source>
</evidence>
<evidence type="ECO:0000256" key="3">
    <source>
        <dbReference type="ARBA" id="ARBA00022692"/>
    </source>
</evidence>
<protein>
    <recommendedName>
        <fullName evidence="9">MFS transporter</fullName>
    </recommendedName>
</protein>
<evidence type="ECO:0000313" key="7">
    <source>
        <dbReference type="EMBL" id="GHO57204.1"/>
    </source>
</evidence>